<sequence>MSTELTIVYWRDIPAQVIVGKGRRGAKAQLPERFEQAIDRAAMKSGAAETDAYLAEWRKAPSGEVAGDPQEAAADAAARLDAEYDTERLKTLIANGGWADVSAQAENQA</sequence>
<evidence type="ECO:0000259" key="1">
    <source>
        <dbReference type="Pfam" id="PF13769"/>
    </source>
</evidence>
<name>A3K275_SAGS3</name>
<comment type="caution">
    <text evidence="2">The sequence shown here is derived from an EMBL/GenBank/DDBJ whole genome shotgun (WGS) entry which is preliminary data.</text>
</comment>
<dbReference type="OrthoDB" id="7359147at2"/>
<dbReference type="Pfam" id="PF13769">
    <property type="entry name" value="Virulence_fact"/>
    <property type="match status" value="1"/>
</dbReference>
<dbReference type="Proteomes" id="UP000005713">
    <property type="component" value="Unassembled WGS sequence"/>
</dbReference>
<proteinExistence type="predicted"/>
<dbReference type="RefSeq" id="WP_005858036.1">
    <property type="nucleotide sequence ID" value="NZ_AAYA01000004.1"/>
</dbReference>
<dbReference type="AlphaFoldDB" id="A3K275"/>
<reference evidence="2 3" key="1">
    <citation type="submission" date="2006-06" db="EMBL/GenBank/DDBJ databases">
        <authorList>
            <person name="Moran M.A."/>
            <person name="Ferriera S."/>
            <person name="Johnson J."/>
            <person name="Kravitz S."/>
            <person name="Beeson K."/>
            <person name="Sutton G."/>
            <person name="Rogers Y.-H."/>
            <person name="Friedman R."/>
            <person name="Frazier M."/>
            <person name="Venter J.C."/>
        </authorList>
    </citation>
    <scope>NUCLEOTIDE SEQUENCE [LARGE SCALE GENOMIC DNA]</scope>
    <source>
        <strain evidence="2 3">E-37</strain>
    </source>
</reference>
<dbReference type="InterPro" id="IPR025989">
    <property type="entry name" value="Virulence_F_dom"/>
</dbReference>
<accession>A3K275</accession>
<dbReference type="eggNOG" id="ENOG5032RYT">
    <property type="taxonomic scope" value="Bacteria"/>
</dbReference>
<dbReference type="EMBL" id="AAYA01000004">
    <property type="protein sequence ID" value="EBA09021.1"/>
    <property type="molecule type" value="Genomic_DNA"/>
</dbReference>
<feature type="domain" description="Virulence factor" evidence="1">
    <location>
        <begin position="8"/>
        <end position="93"/>
    </location>
</feature>
<evidence type="ECO:0000313" key="2">
    <source>
        <dbReference type="EMBL" id="EBA09021.1"/>
    </source>
</evidence>
<gene>
    <name evidence="2" type="ORF">SSE37_05225</name>
</gene>
<organism evidence="2 3">
    <name type="scientific">Sagittula stellata (strain ATCC 700073 / DSM 11524 / E-37)</name>
    <dbReference type="NCBI Taxonomy" id="388399"/>
    <lineage>
        <taxon>Bacteria</taxon>
        <taxon>Pseudomonadati</taxon>
        <taxon>Pseudomonadota</taxon>
        <taxon>Alphaproteobacteria</taxon>
        <taxon>Rhodobacterales</taxon>
        <taxon>Roseobacteraceae</taxon>
        <taxon>Sagittula</taxon>
    </lineage>
</organism>
<evidence type="ECO:0000313" key="3">
    <source>
        <dbReference type="Proteomes" id="UP000005713"/>
    </source>
</evidence>
<keyword evidence="3" id="KW-1185">Reference proteome</keyword>
<protein>
    <recommendedName>
        <fullName evidence="1">Virulence factor domain-containing protein</fullName>
    </recommendedName>
</protein>